<comment type="caution">
    <text evidence="1">The sequence shown here is derived from an EMBL/GenBank/DDBJ whole genome shotgun (WGS) entry which is preliminary data.</text>
</comment>
<dbReference type="Proteomes" id="UP001501175">
    <property type="component" value="Unassembled WGS sequence"/>
</dbReference>
<evidence type="ECO:0000313" key="2">
    <source>
        <dbReference type="Proteomes" id="UP001501175"/>
    </source>
</evidence>
<protein>
    <submittedName>
        <fullName evidence="1">Uncharacterized protein</fullName>
    </submittedName>
</protein>
<name>A0ABP8NBU4_9BACT</name>
<reference evidence="2" key="1">
    <citation type="journal article" date="2019" name="Int. J. Syst. Evol. Microbiol.">
        <title>The Global Catalogue of Microorganisms (GCM) 10K type strain sequencing project: providing services to taxonomists for standard genome sequencing and annotation.</title>
        <authorList>
            <consortium name="The Broad Institute Genomics Platform"/>
            <consortium name="The Broad Institute Genome Sequencing Center for Infectious Disease"/>
            <person name="Wu L."/>
            <person name="Ma J."/>
        </authorList>
    </citation>
    <scope>NUCLEOTIDE SEQUENCE [LARGE SCALE GENOMIC DNA]</scope>
    <source>
        <strain evidence="2">JCM 17927</strain>
    </source>
</reference>
<sequence>MTFYEKYPQLRDKNFLAKVLADTVFSTMSLEDQTVSRPKINKIVQKVLREQELKGNQFFVDKHS</sequence>
<dbReference type="EMBL" id="BAABHD010000073">
    <property type="protein sequence ID" value="GAA4463271.1"/>
    <property type="molecule type" value="Genomic_DNA"/>
</dbReference>
<evidence type="ECO:0000313" key="1">
    <source>
        <dbReference type="EMBL" id="GAA4463271.1"/>
    </source>
</evidence>
<proteinExistence type="predicted"/>
<accession>A0ABP8NBU4</accession>
<keyword evidence="2" id="KW-1185">Reference proteome</keyword>
<organism evidence="1 2">
    <name type="scientific">Nibrella saemangeumensis</name>
    <dbReference type="NCBI Taxonomy" id="1084526"/>
    <lineage>
        <taxon>Bacteria</taxon>
        <taxon>Pseudomonadati</taxon>
        <taxon>Bacteroidota</taxon>
        <taxon>Cytophagia</taxon>
        <taxon>Cytophagales</taxon>
        <taxon>Spirosomataceae</taxon>
        <taxon>Nibrella</taxon>
    </lineage>
</organism>
<gene>
    <name evidence="1" type="ORF">GCM10023189_41110</name>
</gene>